<keyword evidence="10 12" id="KW-0687">Ribonucleoprotein</keyword>
<dbReference type="InterPro" id="IPR026258">
    <property type="entry name" value="SRP68"/>
</dbReference>
<dbReference type="OrthoDB" id="10255118at2759"/>
<dbReference type="Gene3D" id="1.25.40.280">
    <property type="entry name" value="alix/aip1 like domains"/>
    <property type="match status" value="1"/>
</dbReference>
<dbReference type="AlphaFoldDB" id="A0A0R3SW93"/>
<evidence type="ECO:0000256" key="10">
    <source>
        <dbReference type="ARBA" id="ARBA00023274"/>
    </source>
</evidence>
<dbReference type="GO" id="GO:0005047">
    <property type="term" value="F:signal recognition particle binding"/>
    <property type="evidence" value="ECO:0007669"/>
    <property type="project" value="InterPro"/>
</dbReference>
<comment type="subcellular location">
    <subcellularLocation>
        <location evidence="2 12">Cytoplasm</location>
    </subcellularLocation>
    <subcellularLocation>
        <location evidence="1">Endoplasmic reticulum</location>
    </subcellularLocation>
    <subcellularLocation>
        <location evidence="3">Nucleus</location>
        <location evidence="3">Nucleolus</location>
    </subcellularLocation>
</comment>
<evidence type="ECO:0000256" key="9">
    <source>
        <dbReference type="ARBA" id="ARBA00023242"/>
    </source>
</evidence>
<dbReference type="GO" id="GO:0030942">
    <property type="term" value="F:endoplasmic reticulum signal peptide binding"/>
    <property type="evidence" value="ECO:0007669"/>
    <property type="project" value="InterPro"/>
</dbReference>
<evidence type="ECO:0000256" key="6">
    <source>
        <dbReference type="ARBA" id="ARBA00022824"/>
    </source>
</evidence>
<sequence length="628" mass="70767">MVVANDPGQEADKKIFNIPVLYIVKCAQYQHGLRHGDYQRYQQYVTRKLRRMRKSLRFQQGTRSRVVPKKLTPEMVTDARHIILAVFEIERCWAYAMQLRSEANSEHRKKFHMMSRLRKAAKYALNLNEIMNNVTCCGAQTRLELTAYINWINGLILFEQQEWAKAKELLESVQQIYAGLSSSLDEDLRETYLSKISEIIPQIRYCAYNIGDTSAASDLREMRAGAEGTLAEEQLDDLLKQMQALQAGSVTEVTWLGTTIPVKLDKARVAVLAVQESDEQLARIPSSFTKSTVCESVLKVLVEALMAIREEIRLLSNADAVAAAGLLPTQSAEKAHATGIEKLPRLQRLNTYMQYLKLNKTIWRTLYQLDSLITKVAPEHQHPSWNLVTSGYHKPHEFARLYDTVLQNLQEVLSLPGEIEENVDIRALIKAKILAYKAMKCYYLALAYLRSNRYLECSSLLQRCRSETKDATKSLEKSTLPESVESEAVPGHTKAFLLDLMKDLEGQVDSEMLACKAVYMLELAAGGNTASIEEVNVSAALPRTVLKEPLIKSPGEFVPEKVVMRKLTTQPAPLVPFPPEYEAVPVKPAFFDLALNHIEFPEQPSKESAGAASLTGFVKGLLWGQSKK</sequence>
<evidence type="ECO:0000313" key="14">
    <source>
        <dbReference type="Proteomes" id="UP000274504"/>
    </source>
</evidence>
<dbReference type="InterPro" id="IPR038253">
    <property type="entry name" value="SRP68_N_sf"/>
</dbReference>
<evidence type="ECO:0000256" key="2">
    <source>
        <dbReference type="ARBA" id="ARBA00004496"/>
    </source>
</evidence>
<keyword evidence="8 12" id="KW-0733">Signal recognition particle</keyword>
<organism evidence="15">
    <name type="scientific">Hymenolepis diminuta</name>
    <name type="common">Rat tapeworm</name>
    <dbReference type="NCBI Taxonomy" id="6216"/>
    <lineage>
        <taxon>Eukaryota</taxon>
        <taxon>Metazoa</taxon>
        <taxon>Spiralia</taxon>
        <taxon>Lophotrochozoa</taxon>
        <taxon>Platyhelminthes</taxon>
        <taxon>Cestoda</taxon>
        <taxon>Eucestoda</taxon>
        <taxon>Cyclophyllidea</taxon>
        <taxon>Hymenolepididae</taxon>
        <taxon>Hymenolepis</taxon>
    </lineage>
</organism>
<accession>A0A0R3SW93</accession>
<dbReference type="Gene3D" id="1.10.3450.40">
    <property type="entry name" value="Signal recognition particle, SRP68 subunit, RNA-binding domain"/>
    <property type="match status" value="1"/>
</dbReference>
<dbReference type="WBParaSite" id="HDID_0000992501-mRNA-1">
    <property type="protein sequence ID" value="HDID_0000992501-mRNA-1"/>
    <property type="gene ID" value="HDID_0000992501"/>
</dbReference>
<dbReference type="CDD" id="cd15481">
    <property type="entry name" value="SRP68-RBD"/>
    <property type="match status" value="1"/>
</dbReference>
<dbReference type="InterPro" id="IPR038499">
    <property type="entry name" value="BRO1_sf"/>
</dbReference>
<name>A0A0R3SW93_HYMDI</name>
<evidence type="ECO:0000256" key="11">
    <source>
        <dbReference type="ARBA" id="ARBA00029498"/>
    </source>
</evidence>
<dbReference type="GO" id="GO:0008312">
    <property type="term" value="F:7S RNA binding"/>
    <property type="evidence" value="ECO:0007669"/>
    <property type="project" value="InterPro"/>
</dbReference>
<dbReference type="GO" id="GO:0005786">
    <property type="term" value="C:signal recognition particle, endoplasmic reticulum targeting"/>
    <property type="evidence" value="ECO:0007669"/>
    <property type="project" value="UniProtKB-KW"/>
</dbReference>
<dbReference type="STRING" id="6216.A0A0R3SW93"/>
<comment type="similarity">
    <text evidence="4 12">Belongs to the SRP68 family.</text>
</comment>
<comment type="function">
    <text evidence="12">Component of the signal recognition particle (SRP) complex, a ribonucleoprotein complex that mediates the cotranslational targeting of secretory and membrane proteins to the endoplasmic reticulum (ER). The SRP complex interacts with the signal sequence in nascent secretory and membrane proteins and directs them to the membrane of the ER.</text>
</comment>
<dbReference type="PIRSF" id="PIRSF038995">
    <property type="entry name" value="SRP68"/>
    <property type="match status" value="1"/>
</dbReference>
<evidence type="ECO:0000256" key="7">
    <source>
        <dbReference type="ARBA" id="ARBA00022884"/>
    </source>
</evidence>
<dbReference type="InterPro" id="IPR034652">
    <property type="entry name" value="SRP68-RBD"/>
</dbReference>
<evidence type="ECO:0000256" key="5">
    <source>
        <dbReference type="ARBA" id="ARBA00022490"/>
    </source>
</evidence>
<evidence type="ECO:0000256" key="1">
    <source>
        <dbReference type="ARBA" id="ARBA00004240"/>
    </source>
</evidence>
<dbReference type="Pfam" id="PF16969">
    <property type="entry name" value="SRP68"/>
    <property type="match status" value="1"/>
</dbReference>
<dbReference type="EMBL" id="UYSG01011446">
    <property type="protein sequence ID" value="VDL62355.1"/>
    <property type="molecule type" value="Genomic_DNA"/>
</dbReference>
<keyword evidence="7 12" id="KW-0694">RNA-binding</keyword>
<dbReference type="PANTHER" id="PTHR12860">
    <property type="entry name" value="SIGNAL RECOGNITION PARTICLE 68 KDA PROTEIN"/>
    <property type="match status" value="1"/>
</dbReference>
<proteinExistence type="inferred from homology"/>
<dbReference type="GO" id="GO:0005829">
    <property type="term" value="C:cytosol"/>
    <property type="evidence" value="ECO:0007669"/>
    <property type="project" value="UniProtKB-ARBA"/>
</dbReference>
<keyword evidence="6" id="KW-0256">Endoplasmic reticulum</keyword>
<dbReference type="GO" id="GO:0005783">
    <property type="term" value="C:endoplasmic reticulum"/>
    <property type="evidence" value="ECO:0007669"/>
    <property type="project" value="UniProtKB-SubCell"/>
</dbReference>
<dbReference type="Proteomes" id="UP000274504">
    <property type="component" value="Unassembled WGS sequence"/>
</dbReference>
<keyword evidence="5 12" id="KW-0963">Cytoplasm</keyword>
<reference evidence="13 14" key="2">
    <citation type="submission" date="2018-11" db="EMBL/GenBank/DDBJ databases">
        <authorList>
            <consortium name="Pathogen Informatics"/>
        </authorList>
    </citation>
    <scope>NUCLEOTIDE SEQUENCE [LARGE SCALE GENOMIC DNA]</scope>
</reference>
<keyword evidence="9" id="KW-0539">Nucleus</keyword>
<protein>
    <recommendedName>
        <fullName evidence="11 12">Signal recognition particle subunit SRP68</fullName>
        <shortName evidence="12">SRP68</shortName>
    </recommendedName>
</protein>
<dbReference type="GO" id="GO:0006614">
    <property type="term" value="P:SRP-dependent cotranslational protein targeting to membrane"/>
    <property type="evidence" value="ECO:0007669"/>
    <property type="project" value="InterPro"/>
</dbReference>
<evidence type="ECO:0000256" key="8">
    <source>
        <dbReference type="ARBA" id="ARBA00023135"/>
    </source>
</evidence>
<evidence type="ECO:0000256" key="3">
    <source>
        <dbReference type="ARBA" id="ARBA00004604"/>
    </source>
</evidence>
<dbReference type="FunFam" id="1.10.3450.40:FF:000001">
    <property type="entry name" value="Signal recognition particle subunit SRP68"/>
    <property type="match status" value="1"/>
</dbReference>
<dbReference type="PANTHER" id="PTHR12860:SF0">
    <property type="entry name" value="SIGNAL RECOGNITION PARTICLE SUBUNIT SRP68"/>
    <property type="match status" value="1"/>
</dbReference>
<reference evidence="15" key="1">
    <citation type="submission" date="2017-02" db="UniProtKB">
        <authorList>
            <consortium name="WormBaseParasite"/>
        </authorList>
    </citation>
    <scope>IDENTIFICATION</scope>
</reference>
<evidence type="ECO:0000313" key="13">
    <source>
        <dbReference type="EMBL" id="VDL62355.1"/>
    </source>
</evidence>
<evidence type="ECO:0000256" key="4">
    <source>
        <dbReference type="ARBA" id="ARBA00009352"/>
    </source>
</evidence>
<gene>
    <name evidence="13" type="ORF">HDID_LOCUS9923</name>
</gene>
<evidence type="ECO:0000313" key="15">
    <source>
        <dbReference type="WBParaSite" id="HDID_0000992501-mRNA-1"/>
    </source>
</evidence>
<dbReference type="GO" id="GO:0005730">
    <property type="term" value="C:nucleolus"/>
    <property type="evidence" value="ECO:0007669"/>
    <property type="project" value="UniProtKB-SubCell"/>
</dbReference>
<evidence type="ECO:0000256" key="12">
    <source>
        <dbReference type="PIRNR" id="PIRNR038995"/>
    </source>
</evidence>